<dbReference type="InterPro" id="IPR002509">
    <property type="entry name" value="NODB_dom"/>
</dbReference>
<keyword evidence="3" id="KW-1185">Reference proteome</keyword>
<dbReference type="Pfam" id="PF01522">
    <property type="entry name" value="Polysacc_deac_1"/>
    <property type="match status" value="1"/>
</dbReference>
<accession>A0A1W6YJH2</accession>
<name>A0A1W6YJH2_9BORD</name>
<dbReference type="Gene3D" id="3.20.20.370">
    <property type="entry name" value="Glycoside hydrolase/deacetylase"/>
    <property type="match status" value="1"/>
</dbReference>
<dbReference type="PANTHER" id="PTHR43123">
    <property type="entry name" value="POLYSACCHARIDE DEACETYLASE-RELATED"/>
    <property type="match status" value="1"/>
</dbReference>
<dbReference type="SUPFAM" id="SSF88713">
    <property type="entry name" value="Glycoside hydrolase/deacetylase"/>
    <property type="match status" value="1"/>
</dbReference>
<dbReference type="AlphaFoldDB" id="A0A1W6YJH2"/>
<dbReference type="STRING" id="1416806.CAL12_10420"/>
<dbReference type="KEGG" id="bgv:CAL12_10420"/>
<dbReference type="OrthoDB" id="9787041at2"/>
<protein>
    <submittedName>
        <fullName evidence="2">Chitin deacetylase</fullName>
    </submittedName>
</protein>
<proteinExistence type="predicted"/>
<feature type="domain" description="NodB homology" evidence="1">
    <location>
        <begin position="73"/>
        <end position="290"/>
    </location>
</feature>
<dbReference type="InterPro" id="IPR011330">
    <property type="entry name" value="Glyco_hydro/deAcase_b/a-brl"/>
</dbReference>
<dbReference type="RefSeq" id="WP_086064408.1">
    <property type="nucleotide sequence ID" value="NZ_CP021108.1"/>
</dbReference>
<evidence type="ECO:0000313" key="2">
    <source>
        <dbReference type="EMBL" id="ARP81212.1"/>
    </source>
</evidence>
<evidence type="ECO:0000313" key="3">
    <source>
        <dbReference type="Proteomes" id="UP000194151"/>
    </source>
</evidence>
<dbReference type="GO" id="GO:0016810">
    <property type="term" value="F:hydrolase activity, acting on carbon-nitrogen (but not peptide) bonds"/>
    <property type="evidence" value="ECO:0007669"/>
    <property type="project" value="InterPro"/>
</dbReference>
<evidence type="ECO:0000259" key="1">
    <source>
        <dbReference type="PROSITE" id="PS51677"/>
    </source>
</evidence>
<dbReference type="PROSITE" id="PS51677">
    <property type="entry name" value="NODB"/>
    <property type="match status" value="1"/>
</dbReference>
<dbReference type="GO" id="GO:0005975">
    <property type="term" value="P:carbohydrate metabolic process"/>
    <property type="evidence" value="ECO:0007669"/>
    <property type="project" value="InterPro"/>
</dbReference>
<sequence>MSAPVSIHAPTAAARDFIGYGNRPPAVRWPGDARVAVSFVVNFEEGAEFSMTDGDPHNEGIYEVIDPQPTPDACIDSHFEYGTRVAYWRIDELFARHDKLYTLSACGRAVERSPWLARHATERGHELAAHGWRWQKHAGLGEAEERDLIARTRQAIEAATGRAPVGWHTRSNPSPNTRRLLAEAGFLYDSDAYNDDTPYILPVAGRRHVVLPYAFDTNDMQFQNTQRFDTGDAFANYVCAAYDWLSREGATQPRMLSIGLHLRMIGRPARMGALERILRHIVESGGAWVATREQIARHWLSHAG</sequence>
<organism evidence="2 3">
    <name type="scientific">Bordetella genomosp. 8</name>
    <dbReference type="NCBI Taxonomy" id="1416806"/>
    <lineage>
        <taxon>Bacteria</taxon>
        <taxon>Pseudomonadati</taxon>
        <taxon>Pseudomonadota</taxon>
        <taxon>Betaproteobacteria</taxon>
        <taxon>Burkholderiales</taxon>
        <taxon>Alcaligenaceae</taxon>
        <taxon>Bordetella</taxon>
    </lineage>
</organism>
<gene>
    <name evidence="2" type="ORF">CAL12_10420</name>
</gene>
<reference evidence="2 3" key="1">
    <citation type="submission" date="2017-05" db="EMBL/GenBank/DDBJ databases">
        <title>Complete and WGS of Bordetella genogroups.</title>
        <authorList>
            <person name="Spilker T."/>
            <person name="LiPuma J."/>
        </authorList>
    </citation>
    <scope>NUCLEOTIDE SEQUENCE [LARGE SCALE GENOMIC DNA]</scope>
    <source>
        <strain evidence="2 3">AU19157</strain>
    </source>
</reference>
<dbReference type="EMBL" id="CP021108">
    <property type="protein sequence ID" value="ARP81212.1"/>
    <property type="molecule type" value="Genomic_DNA"/>
</dbReference>
<dbReference type="Proteomes" id="UP000194151">
    <property type="component" value="Chromosome"/>
</dbReference>
<dbReference type="PANTHER" id="PTHR43123:SF4">
    <property type="entry name" value="POLYSACCHARIDE DEACETYLASE"/>
    <property type="match status" value="1"/>
</dbReference>